<evidence type="ECO:0000256" key="1">
    <source>
        <dbReference type="SAM" id="MobiDB-lite"/>
    </source>
</evidence>
<name>A0AAV4N793_CAEEX</name>
<dbReference type="AlphaFoldDB" id="A0AAV4N793"/>
<keyword evidence="3" id="KW-1185">Reference proteome</keyword>
<dbReference type="EMBL" id="BPLR01020590">
    <property type="protein sequence ID" value="GIX80386.1"/>
    <property type="molecule type" value="Genomic_DNA"/>
</dbReference>
<protein>
    <submittedName>
        <fullName evidence="2">Uncharacterized protein</fullName>
    </submittedName>
</protein>
<feature type="region of interest" description="Disordered" evidence="1">
    <location>
        <begin position="71"/>
        <end position="91"/>
    </location>
</feature>
<proteinExistence type="predicted"/>
<reference evidence="2 3" key="1">
    <citation type="submission" date="2021-06" db="EMBL/GenBank/DDBJ databases">
        <title>Caerostris extrusa draft genome.</title>
        <authorList>
            <person name="Kono N."/>
            <person name="Arakawa K."/>
        </authorList>
    </citation>
    <scope>NUCLEOTIDE SEQUENCE [LARGE SCALE GENOMIC DNA]</scope>
</reference>
<accession>A0AAV4N793</accession>
<organism evidence="2 3">
    <name type="scientific">Caerostris extrusa</name>
    <name type="common">Bark spider</name>
    <name type="synonym">Caerostris bankana</name>
    <dbReference type="NCBI Taxonomy" id="172846"/>
    <lineage>
        <taxon>Eukaryota</taxon>
        <taxon>Metazoa</taxon>
        <taxon>Ecdysozoa</taxon>
        <taxon>Arthropoda</taxon>
        <taxon>Chelicerata</taxon>
        <taxon>Arachnida</taxon>
        <taxon>Araneae</taxon>
        <taxon>Araneomorphae</taxon>
        <taxon>Entelegynae</taxon>
        <taxon>Araneoidea</taxon>
        <taxon>Araneidae</taxon>
        <taxon>Caerostris</taxon>
    </lineage>
</organism>
<sequence>MLLILLVQLKHHLYTILYRNLVKRKIRTSHDRFSLGSATTKHVYSHEYNIKSRTSESSNSIPVCSVISHNSNNNNNGLTDPRLNRKNAPAKTPSLVISLNKKKEII</sequence>
<evidence type="ECO:0000313" key="2">
    <source>
        <dbReference type="EMBL" id="GIX80386.1"/>
    </source>
</evidence>
<comment type="caution">
    <text evidence="2">The sequence shown here is derived from an EMBL/GenBank/DDBJ whole genome shotgun (WGS) entry which is preliminary data.</text>
</comment>
<evidence type="ECO:0000313" key="3">
    <source>
        <dbReference type="Proteomes" id="UP001054945"/>
    </source>
</evidence>
<dbReference type="Proteomes" id="UP001054945">
    <property type="component" value="Unassembled WGS sequence"/>
</dbReference>
<gene>
    <name evidence="2" type="ORF">CEXT_514071</name>
</gene>